<proteinExistence type="predicted"/>
<evidence type="ECO:0008006" key="3">
    <source>
        <dbReference type="Google" id="ProtNLM"/>
    </source>
</evidence>
<dbReference type="AlphaFoldDB" id="A0A4Q6XXH7"/>
<protein>
    <recommendedName>
        <fullName evidence="3">Glycosyl transferase</fullName>
    </recommendedName>
</protein>
<dbReference type="Proteomes" id="UP000292085">
    <property type="component" value="Unassembled WGS sequence"/>
</dbReference>
<dbReference type="EMBL" id="SGIS01000036">
    <property type="protein sequence ID" value="RZF61206.1"/>
    <property type="molecule type" value="Genomic_DNA"/>
</dbReference>
<sequence length="295" mass="33435">MKAAIITPTYRNDLEIVRGLCASVDAFVGADVHHYLVVPCDQYRLFADLNGPRRTVTIIEDILPRGFFKLPLPARVPFTHRTLREWWVVPGRWRVSGWIIQQIVKLSADRICDADLFLFIDSDVRLLRPLDVALFRQGDAVRFVHKPGLGADQPAQAEWSRTVGRLLGVAPQAYYGADYVGNIISWRRDTVLRLQARIARSTGLAWQVAVGREPLFSEYMAYGVFIDHVEPDDGHARTAESLTLNSWNYALTQPGEEERFLADWQPHHIGVLLQSTERLAPGMRERIIAALEARA</sequence>
<gene>
    <name evidence="1" type="ORF">EWE75_19145</name>
</gene>
<evidence type="ECO:0000313" key="1">
    <source>
        <dbReference type="EMBL" id="RZF61206.1"/>
    </source>
</evidence>
<dbReference type="InterPro" id="IPR045499">
    <property type="entry name" value="DUF6492"/>
</dbReference>
<keyword evidence="2" id="KW-1185">Reference proteome</keyword>
<reference evidence="1 2" key="1">
    <citation type="submission" date="2019-02" db="EMBL/GenBank/DDBJ databases">
        <authorList>
            <person name="Li Y."/>
        </authorList>
    </citation>
    <scope>NUCLEOTIDE SEQUENCE [LARGE SCALE GENOMIC DNA]</scope>
    <source>
        <strain evidence="1 2">3-7</strain>
    </source>
</reference>
<dbReference type="OrthoDB" id="571298at2"/>
<name>A0A4Q6XXH7_9SPHN</name>
<comment type="caution">
    <text evidence="1">The sequence shown here is derived from an EMBL/GenBank/DDBJ whole genome shotgun (WGS) entry which is preliminary data.</text>
</comment>
<accession>A0A4Q6XXH7</accession>
<evidence type="ECO:0000313" key="2">
    <source>
        <dbReference type="Proteomes" id="UP000292085"/>
    </source>
</evidence>
<dbReference type="Pfam" id="PF20102">
    <property type="entry name" value="DUF6492"/>
    <property type="match status" value="1"/>
</dbReference>
<dbReference type="RefSeq" id="WP_130159711.1">
    <property type="nucleotide sequence ID" value="NZ_SGIS01000036.1"/>
</dbReference>
<organism evidence="1 2">
    <name type="scientific">Sphingomonas populi</name>
    <dbReference type="NCBI Taxonomy" id="2484750"/>
    <lineage>
        <taxon>Bacteria</taxon>
        <taxon>Pseudomonadati</taxon>
        <taxon>Pseudomonadota</taxon>
        <taxon>Alphaproteobacteria</taxon>
        <taxon>Sphingomonadales</taxon>
        <taxon>Sphingomonadaceae</taxon>
        <taxon>Sphingomonas</taxon>
    </lineage>
</organism>